<accession>A0ABM9XMZ7</accession>
<organism evidence="1 2">
    <name type="scientific">Corynebacterium glucuronolyticum ATCC 51866</name>
    <dbReference type="NCBI Taxonomy" id="548478"/>
    <lineage>
        <taxon>Bacteria</taxon>
        <taxon>Bacillati</taxon>
        <taxon>Actinomycetota</taxon>
        <taxon>Actinomycetes</taxon>
        <taxon>Mycobacteriales</taxon>
        <taxon>Corynebacteriaceae</taxon>
        <taxon>Corynebacterium</taxon>
    </lineage>
</organism>
<evidence type="ECO:0000313" key="2">
    <source>
        <dbReference type="Proteomes" id="UP000006237"/>
    </source>
</evidence>
<sequence length="40" mass="4750">MKIIDELSPRSAHEHRIRRRPLPLQTEITARRRAIVMVAM</sequence>
<comment type="caution">
    <text evidence="1">The sequence shown here is derived from an EMBL/GenBank/DDBJ whole genome shotgun (WGS) entry which is preliminary data.</text>
</comment>
<name>A0ABM9XMZ7_9CORY</name>
<reference evidence="1 2" key="1">
    <citation type="submission" date="2009-01" db="EMBL/GenBank/DDBJ databases">
        <authorList>
            <person name="Qin X."/>
            <person name="Bachman B."/>
            <person name="Battles P."/>
            <person name="Bell A."/>
            <person name="Bess C."/>
            <person name="Bickham C."/>
            <person name="Chaboub L."/>
            <person name="Chen D."/>
            <person name="Coyle M."/>
            <person name="Deiros D.R."/>
            <person name="Dinh H."/>
            <person name="Forbes L."/>
            <person name="Fowler G."/>
            <person name="Francisco L."/>
            <person name="Fu Q."/>
            <person name="Gubbala S."/>
            <person name="Hale W."/>
            <person name="Han Y."/>
            <person name="Hemphill L."/>
            <person name="Highlander S.K."/>
            <person name="Hirani K."/>
            <person name="Hogues M."/>
            <person name="Jackson L."/>
            <person name="Jakkamsetti A."/>
            <person name="Javaid M."/>
            <person name="Jiang H."/>
            <person name="Korchina V."/>
            <person name="Kovar C."/>
            <person name="Lara F."/>
            <person name="Lee S."/>
            <person name="Mata R."/>
            <person name="Mathew T."/>
            <person name="Moen C."/>
            <person name="Morales K."/>
            <person name="Munidasa M."/>
            <person name="Nazareth L."/>
            <person name="Ngo R."/>
            <person name="Nguyen L."/>
            <person name="Okwuonu G."/>
            <person name="Ongeri F."/>
            <person name="Patil S."/>
            <person name="Petrosino J."/>
            <person name="Pham C."/>
            <person name="Pham P."/>
            <person name="Pu L.-L."/>
            <person name="Puazo M."/>
            <person name="Raj R."/>
            <person name="Reid J."/>
            <person name="Rouhana J."/>
            <person name="Saada N."/>
            <person name="Shang Y."/>
            <person name="Simmons D."/>
            <person name="Thornton R."/>
            <person name="Warren J."/>
            <person name="Weissenberger G."/>
            <person name="Zhang J."/>
            <person name="Zhang L."/>
            <person name="Zhou C."/>
            <person name="Zhu D."/>
            <person name="Muzny D."/>
            <person name="Worley K."/>
            <person name="Gibbs R."/>
        </authorList>
    </citation>
    <scope>NUCLEOTIDE SEQUENCE [LARGE SCALE GENOMIC DNA]</scope>
    <source>
        <strain evidence="1 2">ATCC 51866</strain>
    </source>
</reference>
<keyword evidence="2" id="KW-1185">Reference proteome</keyword>
<gene>
    <name evidence="1" type="ORF">HMPREF0293_2014</name>
</gene>
<dbReference type="Proteomes" id="UP000006237">
    <property type="component" value="Unassembled WGS sequence"/>
</dbReference>
<protein>
    <submittedName>
        <fullName evidence="1">Uncharacterized protein</fullName>
    </submittedName>
</protein>
<evidence type="ECO:0000313" key="1">
    <source>
        <dbReference type="EMBL" id="EEI62500.1"/>
    </source>
</evidence>
<dbReference type="EMBL" id="ACHF01000096">
    <property type="protein sequence ID" value="EEI62500.1"/>
    <property type="molecule type" value="Genomic_DNA"/>
</dbReference>
<proteinExistence type="predicted"/>
<feature type="non-terminal residue" evidence="1">
    <location>
        <position position="40"/>
    </location>
</feature>